<evidence type="ECO:0000256" key="1">
    <source>
        <dbReference type="PROSITE-ProRule" id="PRU00169"/>
    </source>
</evidence>
<dbReference type="GO" id="GO:0000156">
    <property type="term" value="F:phosphorelay response regulator activity"/>
    <property type="evidence" value="ECO:0007669"/>
    <property type="project" value="InterPro"/>
</dbReference>
<gene>
    <name evidence="4" type="ORF">E5A73_05580</name>
</gene>
<dbReference type="SUPFAM" id="SSF52172">
    <property type="entry name" value="CheY-like"/>
    <property type="match status" value="1"/>
</dbReference>
<sequence length="271" mass="30303">MEPRHVASQPKPLCALVVDDEAPARRRICDLLARDDDVASVLRAENGVAAIDMIQRSRPDIVFLDVQMPGVDGFGVVEAIGPENMPLTVFVTAYDHFAIRAFEVEAIDYLLKPFSGRRYEQTMERVKERLADPRPTEGDSAGGFGPELLELVAKRATPGAIWDWIAVKSRDTTRLLMSEDIDWIEAAGVYVTVHSKGDAFLYRAGLAAVANRLDPFRFVRIHRSHIVNVRSIASLERRSHGEFEVMLKTGTRLMMSRTYRGEVEAILGQPL</sequence>
<accession>A0A4V3QZP5</accession>
<dbReference type="SMART" id="SM00448">
    <property type="entry name" value="REC"/>
    <property type="match status" value="1"/>
</dbReference>
<feature type="domain" description="HTH LytTR-type" evidence="3">
    <location>
        <begin position="165"/>
        <end position="269"/>
    </location>
</feature>
<dbReference type="PANTHER" id="PTHR37299">
    <property type="entry name" value="TRANSCRIPTIONAL REGULATOR-RELATED"/>
    <property type="match status" value="1"/>
</dbReference>
<keyword evidence="1" id="KW-0597">Phosphoprotein</keyword>
<dbReference type="EMBL" id="SRXT01000002">
    <property type="protein sequence ID" value="TGX54912.1"/>
    <property type="molecule type" value="Genomic_DNA"/>
</dbReference>
<dbReference type="InterPro" id="IPR007492">
    <property type="entry name" value="LytTR_DNA-bd_dom"/>
</dbReference>
<dbReference type="Gene3D" id="2.40.50.1020">
    <property type="entry name" value="LytTr DNA-binding domain"/>
    <property type="match status" value="1"/>
</dbReference>
<evidence type="ECO:0000313" key="5">
    <source>
        <dbReference type="Proteomes" id="UP000306147"/>
    </source>
</evidence>
<dbReference type="InterPro" id="IPR001789">
    <property type="entry name" value="Sig_transdc_resp-reg_receiver"/>
</dbReference>
<dbReference type="InterPro" id="IPR046947">
    <property type="entry name" value="LytR-like"/>
</dbReference>
<feature type="domain" description="Response regulatory" evidence="2">
    <location>
        <begin position="14"/>
        <end position="127"/>
    </location>
</feature>
<dbReference type="PROSITE" id="PS50110">
    <property type="entry name" value="RESPONSE_REGULATORY"/>
    <property type="match status" value="1"/>
</dbReference>
<dbReference type="AlphaFoldDB" id="A0A4V3QZP5"/>
<keyword evidence="5" id="KW-1185">Reference proteome</keyword>
<dbReference type="InterPro" id="IPR011006">
    <property type="entry name" value="CheY-like_superfamily"/>
</dbReference>
<dbReference type="PANTHER" id="PTHR37299:SF1">
    <property type="entry name" value="STAGE 0 SPORULATION PROTEIN A HOMOLOG"/>
    <property type="match status" value="1"/>
</dbReference>
<dbReference type="OrthoDB" id="9786101at2"/>
<name>A0A4V3QZP5_9SPHN</name>
<dbReference type="SMART" id="SM00850">
    <property type="entry name" value="LytTR"/>
    <property type="match status" value="1"/>
</dbReference>
<protein>
    <submittedName>
        <fullName evidence="4">Response regulator transcription factor</fullName>
    </submittedName>
</protein>
<evidence type="ECO:0000259" key="3">
    <source>
        <dbReference type="PROSITE" id="PS50930"/>
    </source>
</evidence>
<dbReference type="Pfam" id="PF00072">
    <property type="entry name" value="Response_reg"/>
    <property type="match status" value="1"/>
</dbReference>
<reference evidence="4 5" key="1">
    <citation type="submission" date="2019-04" db="EMBL/GenBank/DDBJ databases">
        <title>Sphingomonas psychrotolerans sp. nov., isolated from soil in the Tianshan Mountains, Xinjiang, China.</title>
        <authorList>
            <person name="Luo Y."/>
            <person name="Sheng H."/>
        </authorList>
    </citation>
    <scope>NUCLEOTIDE SEQUENCE [LARGE SCALE GENOMIC DNA]</scope>
    <source>
        <strain evidence="4 5">ZFGT-11</strain>
    </source>
</reference>
<evidence type="ECO:0000313" key="4">
    <source>
        <dbReference type="EMBL" id="TGX54912.1"/>
    </source>
</evidence>
<dbReference type="PROSITE" id="PS50930">
    <property type="entry name" value="HTH_LYTTR"/>
    <property type="match status" value="1"/>
</dbReference>
<dbReference type="Gene3D" id="3.40.50.2300">
    <property type="match status" value="1"/>
</dbReference>
<feature type="modified residue" description="4-aspartylphosphate" evidence="1">
    <location>
        <position position="65"/>
    </location>
</feature>
<dbReference type="GO" id="GO:0003677">
    <property type="term" value="F:DNA binding"/>
    <property type="evidence" value="ECO:0007669"/>
    <property type="project" value="InterPro"/>
</dbReference>
<dbReference type="Proteomes" id="UP000306147">
    <property type="component" value="Unassembled WGS sequence"/>
</dbReference>
<comment type="caution">
    <text evidence="4">The sequence shown here is derived from an EMBL/GenBank/DDBJ whole genome shotgun (WGS) entry which is preliminary data.</text>
</comment>
<evidence type="ECO:0000259" key="2">
    <source>
        <dbReference type="PROSITE" id="PS50110"/>
    </source>
</evidence>
<organism evidence="4 5">
    <name type="scientific">Sphingomonas gei</name>
    <dbReference type="NCBI Taxonomy" id="1395960"/>
    <lineage>
        <taxon>Bacteria</taxon>
        <taxon>Pseudomonadati</taxon>
        <taxon>Pseudomonadota</taxon>
        <taxon>Alphaproteobacteria</taxon>
        <taxon>Sphingomonadales</taxon>
        <taxon>Sphingomonadaceae</taxon>
        <taxon>Sphingomonas</taxon>
    </lineage>
</organism>
<proteinExistence type="predicted"/>
<dbReference type="Pfam" id="PF04397">
    <property type="entry name" value="LytTR"/>
    <property type="match status" value="1"/>
</dbReference>